<dbReference type="Proteomes" id="UP001209878">
    <property type="component" value="Unassembled WGS sequence"/>
</dbReference>
<dbReference type="GO" id="GO:0006084">
    <property type="term" value="P:acetyl-CoA metabolic process"/>
    <property type="evidence" value="ECO:0007669"/>
    <property type="project" value="InterPro"/>
</dbReference>
<dbReference type="GO" id="GO:0004421">
    <property type="term" value="F:hydroxymethylglutaryl-CoA synthase activity"/>
    <property type="evidence" value="ECO:0007669"/>
    <property type="project" value="InterPro"/>
</dbReference>
<dbReference type="PANTHER" id="PTHR43323:SF2">
    <property type="entry name" value="HYDROXYMETHYLGLUTARYL-COA SYNTHASE"/>
    <property type="match status" value="1"/>
</dbReference>
<name>A0AAD9KZB7_RIDPI</name>
<proteinExistence type="predicted"/>
<accession>A0AAD9KZB7</accession>
<sequence length="198" mass="21735">MAASKTVFEQKTKPTLLIANQVGNMYAPSVYSGLASFIATNTLSSVAGKRVVLFSYGSGLASSMFSLRVSENTSPGSDLDKLVSSLGDLKARLESRLRVDPSDFEKIMKLREDTHHLAPYTPVGSTEDMFPGTWYITHIDEMHRRTYERNPLKLAGQGQERGTLQAADVQVELTGDTHHCDCVCDCNICTCMCMVIST</sequence>
<organism evidence="3 4">
    <name type="scientific">Ridgeia piscesae</name>
    <name type="common">Tubeworm</name>
    <dbReference type="NCBI Taxonomy" id="27915"/>
    <lineage>
        <taxon>Eukaryota</taxon>
        <taxon>Metazoa</taxon>
        <taxon>Spiralia</taxon>
        <taxon>Lophotrochozoa</taxon>
        <taxon>Annelida</taxon>
        <taxon>Polychaeta</taxon>
        <taxon>Sedentaria</taxon>
        <taxon>Canalipalpata</taxon>
        <taxon>Sabellida</taxon>
        <taxon>Siboglinidae</taxon>
        <taxon>Ridgeia</taxon>
    </lineage>
</organism>
<dbReference type="AlphaFoldDB" id="A0AAD9KZB7"/>
<evidence type="ECO:0000259" key="2">
    <source>
        <dbReference type="Pfam" id="PF08540"/>
    </source>
</evidence>
<dbReference type="SUPFAM" id="SSF53901">
    <property type="entry name" value="Thiolase-like"/>
    <property type="match status" value="1"/>
</dbReference>
<evidence type="ECO:0000313" key="3">
    <source>
        <dbReference type="EMBL" id="KAK2179655.1"/>
    </source>
</evidence>
<evidence type="ECO:0000256" key="1">
    <source>
        <dbReference type="ARBA" id="ARBA00022679"/>
    </source>
</evidence>
<feature type="domain" description="Hydroxymethylglutaryl-coenzyme A synthase C-terminal" evidence="2">
    <location>
        <begin position="1"/>
        <end position="149"/>
    </location>
</feature>
<dbReference type="Gene3D" id="3.40.47.10">
    <property type="match status" value="1"/>
</dbReference>
<comment type="caution">
    <text evidence="3">The sequence shown here is derived from an EMBL/GenBank/DDBJ whole genome shotgun (WGS) entry which is preliminary data.</text>
</comment>
<protein>
    <recommendedName>
        <fullName evidence="2">Hydroxymethylglutaryl-coenzyme A synthase C-terminal domain-containing protein</fullName>
    </recommendedName>
</protein>
<dbReference type="InterPro" id="IPR016039">
    <property type="entry name" value="Thiolase-like"/>
</dbReference>
<keyword evidence="4" id="KW-1185">Reference proteome</keyword>
<dbReference type="Pfam" id="PF08540">
    <property type="entry name" value="HMG_CoA_synt_C"/>
    <property type="match status" value="1"/>
</dbReference>
<dbReference type="GO" id="GO:0010142">
    <property type="term" value="P:farnesyl diphosphate biosynthetic process, mevalonate pathway"/>
    <property type="evidence" value="ECO:0007669"/>
    <property type="project" value="InterPro"/>
</dbReference>
<dbReference type="InterPro" id="IPR013746">
    <property type="entry name" value="HMG_CoA_synt_C_dom"/>
</dbReference>
<reference evidence="3" key="1">
    <citation type="journal article" date="2023" name="Mol. Biol. Evol.">
        <title>Third-Generation Sequencing Reveals the Adaptive Role of the Epigenome in Three Deep-Sea Polychaetes.</title>
        <authorList>
            <person name="Perez M."/>
            <person name="Aroh O."/>
            <person name="Sun Y."/>
            <person name="Lan Y."/>
            <person name="Juniper S.K."/>
            <person name="Young C.R."/>
            <person name="Angers B."/>
            <person name="Qian P.Y."/>
        </authorList>
    </citation>
    <scope>NUCLEOTIDE SEQUENCE</scope>
    <source>
        <strain evidence="3">R07B-5</strain>
    </source>
</reference>
<dbReference type="EMBL" id="JAODUO010000479">
    <property type="protein sequence ID" value="KAK2179655.1"/>
    <property type="molecule type" value="Genomic_DNA"/>
</dbReference>
<gene>
    <name evidence="3" type="ORF">NP493_478g03006</name>
</gene>
<dbReference type="PANTHER" id="PTHR43323">
    <property type="entry name" value="3-HYDROXY-3-METHYLGLUTARYL COENZYME A SYNTHASE"/>
    <property type="match status" value="1"/>
</dbReference>
<evidence type="ECO:0000313" key="4">
    <source>
        <dbReference type="Proteomes" id="UP001209878"/>
    </source>
</evidence>
<keyword evidence="1" id="KW-0808">Transferase</keyword>